<evidence type="ECO:0000256" key="5">
    <source>
        <dbReference type="ARBA" id="ARBA00023172"/>
    </source>
</evidence>
<dbReference type="Pfam" id="PF13662">
    <property type="entry name" value="Toprim_4"/>
    <property type="match status" value="1"/>
</dbReference>
<comment type="function">
    <text evidence="7">May play a role in DNA repair. It seems to be involved in an RecBC-independent recombinational process of DNA repair. It may act with RecF and RecO.</text>
</comment>
<evidence type="ECO:0000313" key="10">
    <source>
        <dbReference type="Proteomes" id="UP000233325"/>
    </source>
</evidence>
<evidence type="ECO:0000256" key="4">
    <source>
        <dbReference type="ARBA" id="ARBA00022833"/>
    </source>
</evidence>
<dbReference type="GO" id="GO:0006281">
    <property type="term" value="P:DNA repair"/>
    <property type="evidence" value="ECO:0007669"/>
    <property type="project" value="UniProtKB-UniRule"/>
</dbReference>
<evidence type="ECO:0000259" key="8">
    <source>
        <dbReference type="PROSITE" id="PS50880"/>
    </source>
</evidence>
<accession>A0A2N2E1N3</accession>
<dbReference type="Gene3D" id="1.10.8.420">
    <property type="entry name" value="RecR Domain 1"/>
    <property type="match status" value="1"/>
</dbReference>
<evidence type="ECO:0000313" key="9">
    <source>
        <dbReference type="EMBL" id="PKM88607.1"/>
    </source>
</evidence>
<keyword evidence="6 7" id="KW-0234">DNA repair</keyword>
<evidence type="ECO:0000256" key="1">
    <source>
        <dbReference type="ARBA" id="ARBA00022723"/>
    </source>
</evidence>
<dbReference type="PROSITE" id="PS01300">
    <property type="entry name" value="RECR"/>
    <property type="match status" value="1"/>
</dbReference>
<keyword evidence="4 7" id="KW-0862">Zinc</keyword>
<sequence>MKYPDYIQELIRRFSQFPSVGPKAAERYVFYLLQQSPADLQALATALAELPLKAKRCSQCGAYSEADPCSLCADASRSTDLLCIVLNSQDMAVIENTKQFSGRYFLLGRLLNTIEDVGPEKLPINALRSLIKKNNVKELILALNFTLEGESTALYLKKIFPDLKITRLARGLPAGSDLEYADELTLANALKYRNNL</sequence>
<dbReference type="Pfam" id="PF02132">
    <property type="entry name" value="RecR_ZnF"/>
    <property type="match status" value="1"/>
</dbReference>
<evidence type="ECO:0000256" key="7">
    <source>
        <dbReference type="HAMAP-Rule" id="MF_00017"/>
    </source>
</evidence>
<keyword evidence="3 7" id="KW-0863">Zinc-finger</keyword>
<comment type="caution">
    <text evidence="9">The sequence shown here is derived from an EMBL/GenBank/DDBJ whole genome shotgun (WGS) entry which is preliminary data.</text>
</comment>
<feature type="domain" description="Toprim" evidence="8">
    <location>
        <begin position="80"/>
        <end position="173"/>
    </location>
</feature>
<dbReference type="GO" id="GO:0003677">
    <property type="term" value="F:DNA binding"/>
    <property type="evidence" value="ECO:0007669"/>
    <property type="project" value="UniProtKB-UniRule"/>
</dbReference>
<comment type="similarity">
    <text evidence="7">Belongs to the RecR family.</text>
</comment>
<dbReference type="InterPro" id="IPR034137">
    <property type="entry name" value="TOPRIM_RecR"/>
</dbReference>
<gene>
    <name evidence="7" type="primary">recR</name>
    <name evidence="9" type="ORF">CVU83_01430</name>
</gene>
<dbReference type="GO" id="GO:0006310">
    <property type="term" value="P:DNA recombination"/>
    <property type="evidence" value="ECO:0007669"/>
    <property type="project" value="UniProtKB-UniRule"/>
</dbReference>
<protein>
    <recommendedName>
        <fullName evidence="7">Recombination protein RecR</fullName>
    </recommendedName>
</protein>
<evidence type="ECO:0000256" key="6">
    <source>
        <dbReference type="ARBA" id="ARBA00023204"/>
    </source>
</evidence>
<dbReference type="EMBL" id="PHAH01000014">
    <property type="protein sequence ID" value="PKM88607.1"/>
    <property type="molecule type" value="Genomic_DNA"/>
</dbReference>
<evidence type="ECO:0000256" key="2">
    <source>
        <dbReference type="ARBA" id="ARBA00022763"/>
    </source>
</evidence>
<dbReference type="InterPro" id="IPR015967">
    <property type="entry name" value="Rcmb_RecR_Znf"/>
</dbReference>
<dbReference type="Pfam" id="PF21175">
    <property type="entry name" value="RecR_C"/>
    <property type="match status" value="1"/>
</dbReference>
<dbReference type="Gene3D" id="3.40.1360.10">
    <property type="match status" value="1"/>
</dbReference>
<dbReference type="NCBIfam" id="TIGR00615">
    <property type="entry name" value="recR"/>
    <property type="match status" value="1"/>
</dbReference>
<dbReference type="HAMAP" id="MF_00017">
    <property type="entry name" value="RecR"/>
    <property type="match status" value="1"/>
</dbReference>
<name>A0A2N2E1N3_9BACT</name>
<dbReference type="PROSITE" id="PS50880">
    <property type="entry name" value="TOPRIM"/>
    <property type="match status" value="1"/>
</dbReference>
<proteinExistence type="inferred from homology"/>
<dbReference type="CDD" id="cd01025">
    <property type="entry name" value="TOPRIM_recR"/>
    <property type="match status" value="1"/>
</dbReference>
<dbReference type="PANTHER" id="PTHR30446:SF0">
    <property type="entry name" value="RECOMBINATION PROTEIN RECR"/>
    <property type="match status" value="1"/>
</dbReference>
<organism evidence="9 10">
    <name type="scientific">Candidatus Falkowbacteria bacterium HGW-Falkowbacteria-2</name>
    <dbReference type="NCBI Taxonomy" id="2013769"/>
    <lineage>
        <taxon>Bacteria</taxon>
        <taxon>Candidatus Falkowiibacteriota</taxon>
    </lineage>
</organism>
<dbReference type="GO" id="GO:0008270">
    <property type="term" value="F:zinc ion binding"/>
    <property type="evidence" value="ECO:0007669"/>
    <property type="project" value="UniProtKB-KW"/>
</dbReference>
<dbReference type="Pfam" id="PF21176">
    <property type="entry name" value="RecR_HhH"/>
    <property type="match status" value="1"/>
</dbReference>
<feature type="zinc finger region" description="C4-type" evidence="7">
    <location>
        <begin position="57"/>
        <end position="72"/>
    </location>
</feature>
<dbReference type="AlphaFoldDB" id="A0A2N2E1N3"/>
<evidence type="ECO:0000256" key="3">
    <source>
        <dbReference type="ARBA" id="ARBA00022771"/>
    </source>
</evidence>
<dbReference type="Proteomes" id="UP000233325">
    <property type="component" value="Unassembled WGS sequence"/>
</dbReference>
<dbReference type="InterPro" id="IPR006171">
    <property type="entry name" value="TOPRIM_dom"/>
</dbReference>
<dbReference type="PANTHER" id="PTHR30446">
    <property type="entry name" value="RECOMBINATION PROTEIN RECR"/>
    <property type="match status" value="1"/>
</dbReference>
<dbReference type="SUPFAM" id="SSF111304">
    <property type="entry name" value="Recombination protein RecR"/>
    <property type="match status" value="1"/>
</dbReference>
<keyword evidence="1 7" id="KW-0479">Metal-binding</keyword>
<dbReference type="InterPro" id="IPR000093">
    <property type="entry name" value="DNA_Rcmb_RecR"/>
</dbReference>
<reference evidence="9 10" key="1">
    <citation type="journal article" date="2017" name="ISME J.">
        <title>Potential for microbial H2 and metal transformations associated with novel bacteria and archaea in deep terrestrial subsurface sediments.</title>
        <authorList>
            <person name="Hernsdorf A.W."/>
            <person name="Amano Y."/>
            <person name="Miyakawa K."/>
            <person name="Ise K."/>
            <person name="Suzuki Y."/>
            <person name="Anantharaman K."/>
            <person name="Probst A."/>
            <person name="Burstein D."/>
            <person name="Thomas B.C."/>
            <person name="Banfield J.F."/>
        </authorList>
    </citation>
    <scope>NUCLEOTIDE SEQUENCE [LARGE SCALE GENOMIC DNA]</scope>
    <source>
        <strain evidence="9">HGW-Falkowbacteria-2</strain>
    </source>
</reference>
<dbReference type="InterPro" id="IPR023627">
    <property type="entry name" value="Rcmb_RecR"/>
</dbReference>
<keyword evidence="2 7" id="KW-0227">DNA damage</keyword>
<keyword evidence="5 7" id="KW-0233">DNA recombination</keyword>